<gene>
    <name evidence="3" type="ORF">H6H00_29055</name>
</gene>
<dbReference type="SUPFAM" id="SSF52540">
    <property type="entry name" value="P-loop containing nucleoside triphosphate hydrolases"/>
    <property type="match status" value="1"/>
</dbReference>
<dbReference type="RefSeq" id="WP_185718814.1">
    <property type="nucleotide sequence ID" value="NZ_BAAAWI010000001.1"/>
</dbReference>
<reference evidence="3 4" key="1">
    <citation type="submission" date="2020-08" db="EMBL/GenBank/DDBJ databases">
        <authorList>
            <person name="Mo P."/>
        </authorList>
    </citation>
    <scope>NUCLEOTIDE SEQUENCE [LARGE SCALE GENOMIC DNA]</scope>
    <source>
        <strain evidence="3 4">CGMCC 4.1532</strain>
    </source>
</reference>
<dbReference type="InterPro" id="IPR027417">
    <property type="entry name" value="P-loop_NTPase"/>
</dbReference>
<dbReference type="Pfam" id="PF20469">
    <property type="entry name" value="OLD-like_TOPRIM"/>
    <property type="match status" value="1"/>
</dbReference>
<feature type="domain" description="OLD protein-like TOPRIM" evidence="2">
    <location>
        <begin position="374"/>
        <end position="440"/>
    </location>
</feature>
<dbReference type="EMBL" id="CP060131">
    <property type="protein sequence ID" value="QNG52063.1"/>
    <property type="molecule type" value="Genomic_DNA"/>
</dbReference>
<dbReference type="CDD" id="cd01026">
    <property type="entry name" value="TOPRIM_OLD"/>
    <property type="match status" value="1"/>
</dbReference>
<dbReference type="PANTHER" id="PTHR43581">
    <property type="entry name" value="ATP/GTP PHOSPHATASE"/>
    <property type="match status" value="1"/>
</dbReference>
<dbReference type="AlphaFoldDB" id="A0A7G7MH02"/>
<dbReference type="Pfam" id="PF11398">
    <property type="entry name" value="DUF2813"/>
    <property type="match status" value="1"/>
</dbReference>
<evidence type="ECO:0000259" key="1">
    <source>
        <dbReference type="Pfam" id="PF13175"/>
    </source>
</evidence>
<dbReference type="Proteomes" id="UP000515728">
    <property type="component" value="Chromosome"/>
</dbReference>
<dbReference type="KEGG" id="ppel:H6H00_29055"/>
<evidence type="ECO:0000313" key="4">
    <source>
        <dbReference type="Proteomes" id="UP000515728"/>
    </source>
</evidence>
<evidence type="ECO:0000313" key="3">
    <source>
        <dbReference type="EMBL" id="QNG52063.1"/>
    </source>
</evidence>
<dbReference type="Gene3D" id="3.40.50.300">
    <property type="entry name" value="P-loop containing nucleotide triphosphate hydrolases"/>
    <property type="match status" value="2"/>
</dbReference>
<accession>A0A7G7MH02</accession>
<dbReference type="InterPro" id="IPR022602">
    <property type="entry name" value="DUF2813"/>
</dbReference>
<keyword evidence="4" id="KW-1185">Reference proteome</keyword>
<protein>
    <submittedName>
        <fullName evidence="3">AAA family ATPase</fullName>
    </submittedName>
</protein>
<dbReference type="PANTHER" id="PTHR43581:SF4">
    <property type="entry name" value="ATP_GTP PHOSPHATASE"/>
    <property type="match status" value="1"/>
</dbReference>
<dbReference type="InterPro" id="IPR041685">
    <property type="entry name" value="AAA_GajA/Old/RecF-like"/>
</dbReference>
<sequence length="564" mass="60730">MFVRALVVTGFRNLEGCIPLCEPLAVLLGENSSGKSSVIDALRLLFTPETGPRGRKWITEQDFRHDPAGVRTTDVLELEAQLTGLTSQEQARMVTCLAPSLGAGCARLRLRATRRATGRVDVEWFGGDSQHAEVEAWAREAVVFTYLPALRDAAADLRPGRDNRLVGLLAALAPVGHDDRVEIERITAEANVALSQVGAVVEARTSIQRRLGGMTGSGGFTQQTDLAFADPRFDRIVATLRALAGPSVPLELAENGLGYNNLIYIAVVLAALADNRDAALRLLLVEEPEAHLHPQLQDLLMRYLESESGNGTQVVLSSHSPNLASAARVERVTVMIAGTEDSPSSARAPREFGLGPRELGHLRRFLDATKSSLLFARGVILVEGVAEQLLLPVLADRSGRPLPRHGVAMINVGGIAFAPFIGLFGPDRLPCRCAVLSDADPPAAGSDIAEDPPDRSARASALLGMQSDTLQVRLARRTLEWDLAAAGNWKVLVTALLPIKPRVAARLATELAPLGDEERADRILVAISDVKGRFAQELAAIIEIPDVEFVVPPYIREAVEWVTP</sequence>
<feature type="domain" description="Endonuclease GajA/Old nuclease/RecF-like AAA" evidence="1">
    <location>
        <begin position="249"/>
        <end position="324"/>
    </location>
</feature>
<organism evidence="3 4">
    <name type="scientific">Pseudonocardia petroleophila</name>
    <dbReference type="NCBI Taxonomy" id="37331"/>
    <lineage>
        <taxon>Bacteria</taxon>
        <taxon>Bacillati</taxon>
        <taxon>Actinomycetota</taxon>
        <taxon>Actinomycetes</taxon>
        <taxon>Pseudonocardiales</taxon>
        <taxon>Pseudonocardiaceae</taxon>
        <taxon>Pseudonocardia</taxon>
    </lineage>
</organism>
<dbReference type="Pfam" id="PF13175">
    <property type="entry name" value="AAA_15"/>
    <property type="match status" value="1"/>
</dbReference>
<name>A0A7G7MH02_9PSEU</name>
<proteinExistence type="predicted"/>
<dbReference type="InterPro" id="IPR034139">
    <property type="entry name" value="TOPRIM_OLD"/>
</dbReference>
<evidence type="ECO:0000259" key="2">
    <source>
        <dbReference type="Pfam" id="PF20469"/>
    </source>
</evidence>
<dbReference type="CDD" id="cd00267">
    <property type="entry name" value="ABC_ATPase"/>
    <property type="match status" value="1"/>
</dbReference>
<dbReference type="InterPro" id="IPR051396">
    <property type="entry name" value="Bact_Antivir_Def_Nuclease"/>
</dbReference>